<dbReference type="SUPFAM" id="SSF54373">
    <property type="entry name" value="FAD-linked reductases, C-terminal domain"/>
    <property type="match status" value="1"/>
</dbReference>
<evidence type="ECO:0000313" key="6">
    <source>
        <dbReference type="EMBL" id="TDO51639.1"/>
    </source>
</evidence>
<dbReference type="RefSeq" id="WP_133799549.1">
    <property type="nucleotide sequence ID" value="NZ_SNWQ01000003.1"/>
</dbReference>
<dbReference type="GO" id="GO:0016614">
    <property type="term" value="F:oxidoreductase activity, acting on CH-OH group of donors"/>
    <property type="evidence" value="ECO:0007669"/>
    <property type="project" value="InterPro"/>
</dbReference>
<reference evidence="6 7" key="1">
    <citation type="submission" date="2019-03" db="EMBL/GenBank/DDBJ databases">
        <title>Genomic Encyclopedia of Type Strains, Phase III (KMG-III): the genomes of soil and plant-associated and newly described type strains.</title>
        <authorList>
            <person name="Whitman W."/>
        </authorList>
    </citation>
    <scope>NUCLEOTIDE SEQUENCE [LARGE SCALE GENOMIC DNA]</scope>
    <source>
        <strain evidence="6 7">VKM Ac-2527</strain>
    </source>
</reference>
<dbReference type="PANTHER" id="PTHR46056">
    <property type="entry name" value="LONG-CHAIN-ALCOHOL OXIDASE"/>
    <property type="match status" value="1"/>
</dbReference>
<dbReference type="Pfam" id="PF05199">
    <property type="entry name" value="GMC_oxred_C"/>
    <property type="match status" value="1"/>
</dbReference>
<name>A0A4R6KPV9_9ACTN</name>
<dbReference type="Pfam" id="PF13618">
    <property type="entry name" value="Gluconate_2-dh3"/>
    <property type="match status" value="1"/>
</dbReference>
<evidence type="ECO:0000256" key="4">
    <source>
        <dbReference type="ARBA" id="ARBA00023002"/>
    </source>
</evidence>
<evidence type="ECO:0000256" key="3">
    <source>
        <dbReference type="ARBA" id="ARBA00022827"/>
    </source>
</evidence>
<evidence type="ECO:0000259" key="5">
    <source>
        <dbReference type="PROSITE" id="PS51379"/>
    </source>
</evidence>
<dbReference type="PROSITE" id="PS51379">
    <property type="entry name" value="4FE4S_FER_2"/>
    <property type="match status" value="1"/>
</dbReference>
<dbReference type="InterPro" id="IPR036188">
    <property type="entry name" value="FAD/NAD-bd_sf"/>
</dbReference>
<dbReference type="PANTHER" id="PTHR46056:SF12">
    <property type="entry name" value="LONG-CHAIN-ALCOHOL OXIDASE"/>
    <property type="match status" value="1"/>
</dbReference>
<keyword evidence="2" id="KW-0285">Flavoprotein</keyword>
<dbReference type="SUPFAM" id="SSF51905">
    <property type="entry name" value="FAD/NAD(P)-binding domain"/>
    <property type="match status" value="1"/>
</dbReference>
<dbReference type="Gene3D" id="3.50.50.60">
    <property type="entry name" value="FAD/NAD(P)-binding domain"/>
    <property type="match status" value="2"/>
</dbReference>
<protein>
    <submittedName>
        <fullName evidence="6">Choline dehydrogenase-like flavoprotein</fullName>
    </submittedName>
</protein>
<evidence type="ECO:0000256" key="1">
    <source>
        <dbReference type="ARBA" id="ARBA00010790"/>
    </source>
</evidence>
<dbReference type="AlphaFoldDB" id="A0A4R6KPV9"/>
<dbReference type="InterPro" id="IPR017896">
    <property type="entry name" value="4Fe4S_Fe-S-bd"/>
</dbReference>
<keyword evidence="7" id="KW-1185">Reference proteome</keyword>
<organism evidence="6 7">
    <name type="scientific">Kribbella caucasensis</name>
    <dbReference type="NCBI Taxonomy" id="2512215"/>
    <lineage>
        <taxon>Bacteria</taxon>
        <taxon>Bacillati</taxon>
        <taxon>Actinomycetota</taxon>
        <taxon>Actinomycetes</taxon>
        <taxon>Propionibacteriales</taxon>
        <taxon>Kribbellaceae</taxon>
        <taxon>Kribbella</taxon>
    </lineage>
</organism>
<comment type="caution">
    <text evidence="6">The sequence shown here is derived from an EMBL/GenBank/DDBJ whole genome shotgun (WGS) entry which is preliminary data.</text>
</comment>
<dbReference type="Proteomes" id="UP000295388">
    <property type="component" value="Unassembled WGS sequence"/>
</dbReference>
<accession>A0A4R6KPV9</accession>
<gene>
    <name evidence="6" type="ORF">EV643_103378</name>
</gene>
<dbReference type="InterPro" id="IPR000172">
    <property type="entry name" value="GMC_OxRdtase_N"/>
</dbReference>
<dbReference type="GO" id="GO:0050660">
    <property type="term" value="F:flavin adenine dinucleotide binding"/>
    <property type="evidence" value="ECO:0007669"/>
    <property type="project" value="InterPro"/>
</dbReference>
<dbReference type="InterPro" id="IPR027056">
    <property type="entry name" value="Gluconate_2DH_su3"/>
</dbReference>
<evidence type="ECO:0000256" key="2">
    <source>
        <dbReference type="ARBA" id="ARBA00022630"/>
    </source>
</evidence>
<evidence type="ECO:0000313" key="7">
    <source>
        <dbReference type="Proteomes" id="UP000295388"/>
    </source>
</evidence>
<dbReference type="OrthoDB" id="9798604at2"/>
<dbReference type="Pfam" id="PF00732">
    <property type="entry name" value="GMC_oxred_N"/>
    <property type="match status" value="1"/>
</dbReference>
<sequence length="701" mass="75220">MIADWTVVTAFCDRLIPADEHPSAAAAGLVDDLARDAAGFQRQLWADLLQPGFEALSAEVAVRDLKGFFELDATHQDALIKDLIEGRTRAEWPVGSALFVSTMIRLVVEKYYGARNAPGWPMVGYNPAPRRSSGLAGTPPMGLPVRRLCDANDHYDVIVVGCGAGGGVAASVLTAAGMKVLVLDRGEYLTYEQVGTDHLRNYRLSTYGHNTPPGILDAGHRLSVDSSGRETLVPPWAFEYGALPHTVGGGTRLYQGMAWRLTPADFELASTHGVPDGSSLADWPFDYAELEPYYDRAEQEIGVCGDGRAHANQGLRSREYPMPPLPDNSEARLLRAGADKLGLSTGPVPMLINSEPRAGRGRCAQCGECVGFACPTDAKNGPYNTVLPKAVAAGCDLVTGARAVEVRTGSSGRVSGVLVVDVRTDERRVISAGNVVLAASAIETARLLLNSRSAHHPDGLGNHSDQVGRHLQGHIYVSGFGLFDAPVIDGPGPNVRIATCDYVNALPGVIGGGVLANEAVKLPILHWHWALPPDAPRWGLAGKHAMRDLYRRTSHVFGPIQETPTPDARVTLDRRIVDRYGIPVARLSGQHHHESIRAARAQQDKALEWLEASGATRVWPSQTPISTQVVGGQHQAGTCRMGEDPGTSVTDPWGRVHGHDNLWVMDASLHVTNGGFNPVLTVLALAYRSAERLVAESGRRA</sequence>
<comment type="similarity">
    <text evidence="1">Belongs to the GMC oxidoreductase family.</text>
</comment>
<dbReference type="InterPro" id="IPR007867">
    <property type="entry name" value="GMC_OxRtase_C"/>
</dbReference>
<feature type="domain" description="4Fe-4S ferredoxin-type" evidence="5">
    <location>
        <begin position="354"/>
        <end position="384"/>
    </location>
</feature>
<keyword evidence="4" id="KW-0560">Oxidoreductase</keyword>
<proteinExistence type="inferred from homology"/>
<dbReference type="EMBL" id="SNWQ01000003">
    <property type="protein sequence ID" value="TDO51639.1"/>
    <property type="molecule type" value="Genomic_DNA"/>
</dbReference>
<keyword evidence="3" id="KW-0274">FAD</keyword>